<sequence length="289" mass="30692">MNSVSTHSVVSGQGIRAMVTTSEEPVRASVLMVHGLGESASSIAAFARAWAGWGILVVAPDLRGHGRSARFSEPELLAHPGDVWVRDVLDLLGGLDLPDAPILCAGHSAGGGVAAAVAAALGYARGVFLVDPFWRFPVTPYQKPSTARSAAEQFRAEQALSIDALAARLSEQWPRWSPSECLARARSVHETQLELVADGHVIPREPWPGLVHDLVAAGTPVDVVTGTVRCGIKPMHRTILKEAGAQVHIVEGAGHFIRRDAPDALLDLARAFVDRVLPSVSTEEASARQ</sequence>
<dbReference type="PANTHER" id="PTHR43194">
    <property type="entry name" value="HYDROLASE ALPHA/BETA FOLD FAMILY"/>
    <property type="match status" value="1"/>
</dbReference>
<dbReference type="Gene3D" id="3.40.50.1820">
    <property type="entry name" value="alpha/beta hydrolase"/>
    <property type="match status" value="1"/>
</dbReference>
<evidence type="ECO:0000313" key="2">
    <source>
        <dbReference type="EMBL" id="SER64115.1"/>
    </source>
</evidence>
<dbReference type="STRING" id="64702.SAMN05443377_104132"/>
<dbReference type="OrthoDB" id="8444301at2"/>
<name>A0A1H9QV53_9ACTN</name>
<dbReference type="InterPro" id="IPR000639">
    <property type="entry name" value="Epox_hydrolase-like"/>
</dbReference>
<reference evidence="3" key="1">
    <citation type="submission" date="2016-10" db="EMBL/GenBank/DDBJ databases">
        <authorList>
            <person name="Varghese N."/>
            <person name="Submissions S."/>
        </authorList>
    </citation>
    <scope>NUCLEOTIDE SEQUENCE [LARGE SCALE GENOMIC DNA]</scope>
    <source>
        <strain evidence="3">DSM 16859</strain>
    </source>
</reference>
<evidence type="ECO:0000259" key="1">
    <source>
        <dbReference type="Pfam" id="PF12146"/>
    </source>
</evidence>
<dbReference type="AlphaFoldDB" id="A0A1H9QV53"/>
<feature type="domain" description="Serine aminopeptidase S33" evidence="1">
    <location>
        <begin position="25"/>
        <end position="216"/>
    </location>
</feature>
<protein>
    <submittedName>
        <fullName evidence="2">Lysophospholipase, alpha-beta hydrolase superfamily</fullName>
    </submittedName>
</protein>
<dbReference type="GO" id="GO:0016787">
    <property type="term" value="F:hydrolase activity"/>
    <property type="evidence" value="ECO:0007669"/>
    <property type="project" value="UniProtKB-KW"/>
</dbReference>
<dbReference type="InterPro" id="IPR029058">
    <property type="entry name" value="AB_hydrolase_fold"/>
</dbReference>
<evidence type="ECO:0000313" key="3">
    <source>
        <dbReference type="Proteomes" id="UP000198815"/>
    </source>
</evidence>
<dbReference type="Proteomes" id="UP000198815">
    <property type="component" value="Unassembled WGS sequence"/>
</dbReference>
<dbReference type="PANTHER" id="PTHR43194:SF2">
    <property type="entry name" value="PEROXISOMAL MEMBRANE PROTEIN LPX1"/>
    <property type="match status" value="1"/>
</dbReference>
<organism evidence="2 3">
    <name type="scientific">Propionibacterium cyclohexanicum</name>
    <dbReference type="NCBI Taxonomy" id="64702"/>
    <lineage>
        <taxon>Bacteria</taxon>
        <taxon>Bacillati</taxon>
        <taxon>Actinomycetota</taxon>
        <taxon>Actinomycetes</taxon>
        <taxon>Propionibacteriales</taxon>
        <taxon>Propionibacteriaceae</taxon>
        <taxon>Propionibacterium</taxon>
    </lineage>
</organism>
<keyword evidence="3" id="KW-1185">Reference proteome</keyword>
<dbReference type="PRINTS" id="PR00412">
    <property type="entry name" value="EPOXHYDRLASE"/>
</dbReference>
<dbReference type="SUPFAM" id="SSF53474">
    <property type="entry name" value="alpha/beta-Hydrolases"/>
    <property type="match status" value="1"/>
</dbReference>
<dbReference type="InterPro" id="IPR022742">
    <property type="entry name" value="Hydrolase_4"/>
</dbReference>
<keyword evidence="2" id="KW-0378">Hydrolase</keyword>
<dbReference type="RefSeq" id="WP_091967995.1">
    <property type="nucleotide sequence ID" value="NZ_FOGZ01000004.1"/>
</dbReference>
<dbReference type="Pfam" id="PF12146">
    <property type="entry name" value="Hydrolase_4"/>
    <property type="match status" value="1"/>
</dbReference>
<accession>A0A1H9QV53</accession>
<proteinExistence type="predicted"/>
<dbReference type="InterPro" id="IPR050228">
    <property type="entry name" value="Carboxylesterase_BioH"/>
</dbReference>
<gene>
    <name evidence="2" type="ORF">SAMN05443377_104132</name>
</gene>
<dbReference type="EMBL" id="FOGZ01000004">
    <property type="protein sequence ID" value="SER64115.1"/>
    <property type="molecule type" value="Genomic_DNA"/>
</dbReference>